<sequence>WGTPVAAPAFTPSSYIPLQAVTSTPTYTMEVSSSSGRIKKFSERPGTISLREFKATFSTVVCEWELKYGANYTEAFAFKQLARYVHYEALDVYEQHSPRILGVTQIPNPAYATAITIASQATVQAGITHHGTVPNNPDPLPTSVVLSPQQLIAATANIPPTINAPAFADPVGKFFRILELEFPVKSSEKILQLATFSQ</sequence>
<organism evidence="1 2">
    <name type="scientific">Sphagnum troendelagicum</name>
    <dbReference type="NCBI Taxonomy" id="128251"/>
    <lineage>
        <taxon>Eukaryota</taxon>
        <taxon>Viridiplantae</taxon>
        <taxon>Streptophyta</taxon>
        <taxon>Embryophyta</taxon>
        <taxon>Bryophyta</taxon>
        <taxon>Sphagnophytina</taxon>
        <taxon>Sphagnopsida</taxon>
        <taxon>Sphagnales</taxon>
        <taxon>Sphagnaceae</taxon>
        <taxon>Sphagnum</taxon>
    </lineage>
</organism>
<accession>A0ABP0U9W4</accession>
<keyword evidence="2" id="KW-1185">Reference proteome</keyword>
<dbReference type="Proteomes" id="UP001497512">
    <property type="component" value="Chromosome 19"/>
</dbReference>
<proteinExistence type="predicted"/>
<gene>
    <name evidence="1" type="ORF">CSSPTR1EN2_LOCUS11897</name>
</gene>
<reference evidence="1" key="1">
    <citation type="submission" date="2024-02" db="EMBL/GenBank/DDBJ databases">
        <authorList>
            <consortium name="ELIXIR-Norway"/>
            <consortium name="Elixir Norway"/>
        </authorList>
    </citation>
    <scope>NUCLEOTIDE SEQUENCE</scope>
</reference>
<name>A0ABP0U9W4_9BRYO</name>
<evidence type="ECO:0000313" key="2">
    <source>
        <dbReference type="Proteomes" id="UP001497512"/>
    </source>
</evidence>
<evidence type="ECO:0000313" key="1">
    <source>
        <dbReference type="EMBL" id="CAK9213707.1"/>
    </source>
</evidence>
<protein>
    <submittedName>
        <fullName evidence="1">Uncharacterized protein</fullName>
    </submittedName>
</protein>
<feature type="non-terminal residue" evidence="1">
    <location>
        <position position="1"/>
    </location>
</feature>
<dbReference type="EMBL" id="OZ019911">
    <property type="protein sequence ID" value="CAK9213707.1"/>
    <property type="molecule type" value="Genomic_DNA"/>
</dbReference>